<evidence type="ECO:0000313" key="2">
    <source>
        <dbReference type="Proteomes" id="UP001163324"/>
    </source>
</evidence>
<gene>
    <name evidence="1" type="ORF">N3K66_003537</name>
</gene>
<dbReference type="EMBL" id="CM047942">
    <property type="protein sequence ID" value="KAI9901720.1"/>
    <property type="molecule type" value="Genomic_DNA"/>
</dbReference>
<accession>A0ACC0V5H0</accession>
<comment type="caution">
    <text evidence="1">The sequence shown here is derived from an EMBL/GenBank/DDBJ whole genome shotgun (WGS) entry which is preliminary data.</text>
</comment>
<organism evidence="1 2">
    <name type="scientific">Trichothecium roseum</name>
    <dbReference type="NCBI Taxonomy" id="47278"/>
    <lineage>
        <taxon>Eukaryota</taxon>
        <taxon>Fungi</taxon>
        <taxon>Dikarya</taxon>
        <taxon>Ascomycota</taxon>
        <taxon>Pezizomycotina</taxon>
        <taxon>Sordariomycetes</taxon>
        <taxon>Hypocreomycetidae</taxon>
        <taxon>Hypocreales</taxon>
        <taxon>Hypocreales incertae sedis</taxon>
        <taxon>Trichothecium</taxon>
    </lineage>
</organism>
<sequence>MGKIVKSIQAKHKESLSPWLQSYVESASTTPLPHLQTELAKFPSRWPFGRGDLYHWIPLLNRFDTILEQFCSVYELDKGPQCRDFGRELISSPENGNESGSKEGSALSRNDFSQDADEELIVVILKFTRMLLEHCGNRSIYASSGHLNNLLNSTTWSILIATLEVGSELAQRYQASVRRIGNASRQISAALLANHYNIDLDRVQQIALPFMKTPIIGLADPVTSQTPNSSTKGKDKTVINSGNTASSYANDLVSIATAGEDYWKSWGDVKIAYYPQETSNIKPLDPGRSSMPSTPTPLRRSSTMTSPHLSTPRTHPAVGDDSSPLGPKTPAFNDDHGASSQRTFEAPRSLIREQSIHNLLARLPDDMSPSTKYEAFHRLRVAKSLLGSREERQELLAARLLAITNLAYVQTENTFIEKVLRQDVDETRRYQVVYQLADMIHPSKDGKAEMPLWLQTLAMALLEALSSFHARCQDVLSALNANVSHGVLLYVLRKAVAQMKENGDEEDDGKVTEMDKWRDKLLSLTLHLSTTTRVGNEMASAGLMELLVEMLNMRTKTAQRYYFTVLMFLETTIWSFQGAFTAFFNGKGLEAVSQLVVDLVRLAKELQNSNQGIPLSQQSSVVDYQVPFYQRESLRWLLKFIDHIMTSTHTHGGNTARLIRNLADESDLLASLRQVMEDPKAFGSVVWSSSVTILSDFINNDPTSFAAISESGMVKSYLSSVTGKPVPTVGLDKSTPEEEDEDETHLPHESILAGLEKDERPHPPSEQSLRDENRAHVAETILPSTDAIHVIPQVLNAICLNKHGLRMVVASRAFESFLEIFESPRHVKILNGHGDLAYHVGTSFDELARHHPSLRTSISHAIIDMVARVRYLGIRKAPHWGARLFLTGKDGKIHSVTQDGEFVTEEYQFSEAKSTIGDSDDIAMTDAVDQTDSEKHQRRESRKHSPEHSFTPYVLALANFMSGYIGTSSTQPKATFVRRGGIELLLDICESPALPAIYEDSPASRFLSQVIGQFIDFSPSRGLPSLLDRAQKALDVLEPIAKVQDTSYFAPFLSLDLSVDNENQAEVKNGTKTLKALLNAQTLLKTISECFSTSRSNHATFYPINVYDLYLKLVKSIGPLLRGLLAEEAAQLNMVPLKWSLQGPKFMNEATASAQSAEAEVDPVSLPSVLNDGKPRELSDNSTSLETGEKQASLRFQNFEAFKMLLHPMIPMFFPLFQNLGKALLPRRDQHHGDPYPRPRQLEIAKALVHSVLDHLRQDVSKSQPPTSKDFHYWIIMLHTLHTMLVDQISSRAHTERSSVHIIMPVFMAFKEEGGLDLLNKMLRTFADTIREGQGNTHDKVAAFGLRKILDLYLILANGKHIVETGQYFNLQRQTDRSRTVQNIFHQFVVEVRYIILSGVVQLWNTPLIDKIPDATVNKLLETLKEISVGDSEPPSTPEEKAPFFLLDFTDRRFNWRQVRGVVDDFLDSGFDEDLVHEAVFRTNGNLPAIREYLNAYRDGVAGPRHPIPPEDADTSSLSEPRNGQAERAPSDGTASPDPDRMSLDESPRLGELDRPILDAVPGRNDAPATSDSTRPAMNADVQSAGDRAVNTSSQDRTFLATKADLVKEREALQNDIIDKCIDIVRSHPQTAIEVAEFIKIMVLQAGEQEAHEDACQTLSLALLSLDSEDDLQSNGRCISVYAHLLALLFQEPYFVQHNEELLRSQVDGYTKFLSVPSGVSGTETPPWYSYILLILETLLSRDSRPVAAVWKYPRSVDETLSEPVIQKLPPLIDDLQQRVIMDHVLDLLPRVGKDEVLATSILRVLVLLTRSRTLAKLMGEKKSLQRLFLMAKQLSSSGAERLKQNRVTSQVMLILRHIVEDEDVTKNIIRAEIKNEFQSISRSHRGSVNITLYLQHMSPLALRAPDLFVDATNELMEFNKWGPWSEHGRSQNLVLRAVPTPSKVEDKETGDELAADVKPSTEPTDKEMVDVPKATQDQKRPIVENPDGVIHFLLSELVNYRDVDDKEPSVSAKDAEHADHGQESTSAQPPKEPKADEASADKEKKPSRPVFKVEENTIFVYRCFLLNCLTELLQSYTRTKMEFINFKRSAPPLVNNTPIKPRSSVLNYLIYDLLCSGSLSGNAETIVAKKKAAVAAHTQKALVALVSKTKEKAVDRSLEKYAYDDEPDLLFVRKFVLDTILKAYERAPLADEPLESRYARMQSLTELMNHMIGERDKDHGAGSRSMDIGQSRSQAQLRRLMYEKGFVEKLTSSIAEINLNYPGVKRAIKYILRTLRTLTETAKQLSHTNLLSSNVAEDAAAYEDTGSTSSLSNSEDEREETPDLYRNSSLGMLEPRGDESDDEDDDGEDMYGDEYGDEMDYDEDELSEGDEEDLISEDSEMGEIEGLSGEPGVVEVVMDEDDDDDDDDDDDSEEDDDDEEDEDDEMDSEDMEDLEDHVEIVDEDGHPIEDDGASGWESEVEGQEDEEVLERTIEDEIADYEDGLEEAWAHGREIEALAEIMPDNDVHRPGFFDELDRGFDEAFQGEEDDEEEDEEIDDEDYNYDDDLPVDDHPAPIPGLGWDGLNPPDDGHLIVVNHHHHHHHHGGRRRGFSRVDGRSPLPTGFMGGRGDPFTDFRSFFTRHHRTPGPSANADDGANPLLRRNDRPDASSRSAHQSAALRIPELLEVGRNGDPPMAILGDLMEFLPALQRSGPFHVQIHNPPGMVGFREFRDRPLLRGVRHESRREQMVQEPHQAVTFSAHSTRERYEEEAHMIFGNGLNSQALKLTNIIIAKLTPRIMEAERKRVREEEERKKKADEERKKRHEEEERLRAEKETEEKAARELQEEAEERAETERAVAEAAASRATEVVTPTEVQRPDSGVMEGVETSATTSNAAPPVDEASSATPGLSNEPRVTTIIQNREVDVTDLGIDPDYLAALPEEFREEVIAQAVTERRSQAREEAQQGGESTEAFQEFLDVLPAHIRREIEQQEAQEQRRRGTTRPTASTGSGSITAPPATTAAVAAQGFPEEMDAASILLTFPPALREQVLMEQGEELMDRLPPEMAARARSLVQDGGTPPVLARGTPGISRPPGQTAQSQSQENKAQRRTVVQMLDKAGVATLVRLMFIAQQGSIRSYLFSVFSDVCENRQNRIEVVSTILQILQEGSVDMHAVERSFGQLSLKAKKARESSSEQKTPQSLKRTMTTLGTSLAAQANSETSPLLIVQQCLDLLVELCAKNQHIHWLFLMEHESIGATLKRSLGRKGKNKEKDSKAHKYPINSLLTLLDRELVMESSVVMTHLADLLNRVTTPLLNLERRRKEAEEKEAAEIKKEDKSAQEVEGGAEDGSERPVQEAPATIDPAQDAGAASSVAERDNGNKPNPSKPRPLEFPVIPAQNLTLVVRVFVARECSSKTFQNTISTIKNLSAMPGAKVVFGQELVHQARILSENIVSDLDNLLPHIERATSGTEIQGVALEKFSPGASEQNKLLRVLTALDHLFEGKKKANDLNDAAAASEKHDLVTSLYHNSTFSSMWDKLGACLSAIHERENMFNVATILLPLIESLMVVCKNTTTQDDPANHQDGKEMVLTSPPPESRTASLFFSFTDNHRRILNELVRSNPKLMSGTFALLVKNPKVLEFDNKRNYFNRSVHSRTNGQDRTAYPTLQLSVRRNHVFHDSFRSLYFKSGDEIKFGKLSIKFHGEEGVDAGGVTREWFQVLARQMFDPNYALFIPVSSDRTTFHPNKLSGVNDEHLLFFKFIGRIIGKALYEGRLLDCYFSRAVYKRILGKSVSVKDMESFDPDYYKSLCWMLENDITDIITESFSVEDDEFGVTNVVDLIPNGRDVPVTEDNKHEYVRLVVEHKLLSSVKEQMEEFLTGFHEIIPAELISIFNEQELELLISGLPDIDVDDWKANTEYHNYNPSSQQIQWFWRAVRSFDKEERAKLLQFVTGTSKVPLNGFKELEGMNGVNRFNIHRDPGDKGRLPTSHTCFNQLDIPEYESYDGLRSQFHKAITAGSEYFGFA</sequence>
<reference evidence="1" key="1">
    <citation type="submission" date="2022-10" db="EMBL/GenBank/DDBJ databases">
        <title>Complete Genome of Trichothecium roseum strain YXFP-22015, a Plant Pathogen Isolated from Citrus.</title>
        <authorList>
            <person name="Wang Y."/>
            <person name="Zhu L."/>
        </authorList>
    </citation>
    <scope>NUCLEOTIDE SEQUENCE</scope>
    <source>
        <strain evidence="1">YXFP-22015</strain>
    </source>
</reference>
<evidence type="ECO:0000313" key="1">
    <source>
        <dbReference type="EMBL" id="KAI9901720.1"/>
    </source>
</evidence>
<proteinExistence type="predicted"/>
<dbReference type="Proteomes" id="UP001163324">
    <property type="component" value="Chromosome 3"/>
</dbReference>
<name>A0ACC0V5H0_9HYPO</name>
<protein>
    <submittedName>
        <fullName evidence="1">Uncharacterized protein</fullName>
    </submittedName>
</protein>
<keyword evidence="2" id="KW-1185">Reference proteome</keyword>